<accession>A0A928DNY8</accession>
<evidence type="ECO:0000313" key="2">
    <source>
        <dbReference type="EMBL" id="MBE6421267.1"/>
    </source>
</evidence>
<keyword evidence="1" id="KW-0732">Signal</keyword>
<evidence type="ECO:0008006" key="4">
    <source>
        <dbReference type="Google" id="ProtNLM"/>
    </source>
</evidence>
<evidence type="ECO:0000313" key="3">
    <source>
        <dbReference type="Proteomes" id="UP000725649"/>
    </source>
</evidence>
<proteinExistence type="predicted"/>
<dbReference type="AlphaFoldDB" id="A0A928DNY8"/>
<organism evidence="2 3">
    <name type="scientific">Candidatus Avelusimicrobium gallicola</name>
    <dbReference type="NCBI Taxonomy" id="2562704"/>
    <lineage>
        <taxon>Bacteria</taxon>
        <taxon>Pseudomonadati</taxon>
        <taxon>Elusimicrobiota</taxon>
        <taxon>Elusimicrobia</taxon>
        <taxon>Elusimicrobiales</taxon>
        <taxon>Elusimicrobiaceae</taxon>
        <taxon>Candidatus Avelusimicrobium</taxon>
    </lineage>
</organism>
<protein>
    <recommendedName>
        <fullName evidence="4">DUF3887 domain-containing protein</fullName>
    </recommendedName>
</protein>
<comment type="caution">
    <text evidence="2">The sequence shown here is derived from an EMBL/GenBank/DDBJ whole genome shotgun (WGS) entry which is preliminary data.</text>
</comment>
<dbReference type="Proteomes" id="UP000725649">
    <property type="component" value="Unassembled WGS sequence"/>
</dbReference>
<feature type="chain" id="PRO_5037449448" description="DUF3887 domain-containing protein" evidence="1">
    <location>
        <begin position="22"/>
        <end position="247"/>
    </location>
</feature>
<name>A0A928DNY8_9BACT</name>
<gene>
    <name evidence="2" type="ORF">E7027_03950</name>
</gene>
<evidence type="ECO:0000256" key="1">
    <source>
        <dbReference type="SAM" id="SignalP"/>
    </source>
</evidence>
<dbReference type="EMBL" id="SUVG01000004">
    <property type="protein sequence ID" value="MBE6421267.1"/>
    <property type="molecule type" value="Genomic_DNA"/>
</dbReference>
<reference evidence="2" key="1">
    <citation type="submission" date="2019-04" db="EMBL/GenBank/DDBJ databases">
        <title>Evolution of Biomass-Degrading Anaerobic Consortia Revealed by Metagenomics.</title>
        <authorList>
            <person name="Peng X."/>
        </authorList>
    </citation>
    <scope>NUCLEOTIDE SEQUENCE</scope>
    <source>
        <strain evidence="2">SIG66</strain>
    </source>
</reference>
<sequence length="247" mass="28058">MKKQVLLFSLLLPFAFSPSWARESLKTDSAQAARLKDTITQKAYQVLHANKSKDSLSKTLEQDIVDTLKQEYPQAEGIFNAGQIYYQYVQNASLPNETTAGYLFAVKEEKQVTYYMVSTYLRQSWSKPVLSDFNLLSRVDAAQALPLDILTAKIKLLKYELEELSADSNLLKVMFSAADINEIKSVLKVHKGETFVEEEQNRPAYEGQVEILLMNGEHRTLHFTCVPAGATEDKELTFEKDEFQLKA</sequence>
<feature type="signal peptide" evidence="1">
    <location>
        <begin position="1"/>
        <end position="21"/>
    </location>
</feature>